<evidence type="ECO:0000313" key="3">
    <source>
        <dbReference type="Proteomes" id="UP000264036"/>
    </source>
</evidence>
<evidence type="ECO:0000256" key="1">
    <source>
        <dbReference type="SAM" id="MobiDB-lite"/>
    </source>
</evidence>
<name>A0A356LIC3_9BURK</name>
<evidence type="ECO:0000313" key="2">
    <source>
        <dbReference type="EMBL" id="HBP30488.1"/>
    </source>
</evidence>
<sequence>MNSIFSKIWGSEAGAAVLILAAAGLYLRGKSTGPSDERQERETAINKQQTEARETVREIKDEVGKLGDSALREHASKWVRNK</sequence>
<reference evidence="2 3" key="1">
    <citation type="journal article" date="2018" name="Nat. Biotechnol.">
        <title>A standardized bacterial taxonomy based on genome phylogeny substantially revises the tree of life.</title>
        <authorList>
            <person name="Parks D.H."/>
            <person name="Chuvochina M."/>
            <person name="Waite D.W."/>
            <person name="Rinke C."/>
            <person name="Skarshewski A."/>
            <person name="Chaumeil P.A."/>
            <person name="Hugenholtz P."/>
        </authorList>
    </citation>
    <scope>NUCLEOTIDE SEQUENCE [LARGE SCALE GENOMIC DNA]</scope>
    <source>
        <strain evidence="2">UBA10707</strain>
    </source>
</reference>
<dbReference type="AlphaFoldDB" id="A0A356LIC3"/>
<dbReference type="EMBL" id="DOEK01000029">
    <property type="protein sequence ID" value="HBP30488.1"/>
    <property type="molecule type" value="Genomic_DNA"/>
</dbReference>
<gene>
    <name evidence="2" type="ORF">DD666_13860</name>
</gene>
<organism evidence="2 3">
    <name type="scientific">Advenella kashmirensis</name>
    <dbReference type="NCBI Taxonomy" id="310575"/>
    <lineage>
        <taxon>Bacteria</taxon>
        <taxon>Pseudomonadati</taxon>
        <taxon>Pseudomonadota</taxon>
        <taxon>Betaproteobacteria</taxon>
        <taxon>Burkholderiales</taxon>
        <taxon>Alcaligenaceae</taxon>
    </lineage>
</organism>
<comment type="caution">
    <text evidence="2">The sequence shown here is derived from an EMBL/GenBank/DDBJ whole genome shotgun (WGS) entry which is preliminary data.</text>
</comment>
<accession>A0A356LIC3</accession>
<protein>
    <submittedName>
        <fullName evidence="2">Uncharacterized protein</fullName>
    </submittedName>
</protein>
<feature type="region of interest" description="Disordered" evidence="1">
    <location>
        <begin position="30"/>
        <end position="55"/>
    </location>
</feature>
<dbReference type="Proteomes" id="UP000264036">
    <property type="component" value="Unassembled WGS sequence"/>
</dbReference>
<proteinExistence type="predicted"/>
<feature type="compositionally biased region" description="Basic and acidic residues" evidence="1">
    <location>
        <begin position="35"/>
        <end position="55"/>
    </location>
</feature>